<name>A0A0C2WV45_AMAMK</name>
<reference evidence="1 2" key="1">
    <citation type="submission" date="2014-04" db="EMBL/GenBank/DDBJ databases">
        <title>Evolutionary Origins and Diversification of the Mycorrhizal Mutualists.</title>
        <authorList>
            <consortium name="DOE Joint Genome Institute"/>
            <consortium name="Mycorrhizal Genomics Consortium"/>
            <person name="Kohler A."/>
            <person name="Kuo A."/>
            <person name="Nagy L.G."/>
            <person name="Floudas D."/>
            <person name="Copeland A."/>
            <person name="Barry K.W."/>
            <person name="Cichocki N."/>
            <person name="Veneault-Fourrey C."/>
            <person name="LaButti K."/>
            <person name="Lindquist E.A."/>
            <person name="Lipzen A."/>
            <person name="Lundell T."/>
            <person name="Morin E."/>
            <person name="Murat C."/>
            <person name="Riley R."/>
            <person name="Ohm R."/>
            <person name="Sun H."/>
            <person name="Tunlid A."/>
            <person name="Henrissat B."/>
            <person name="Grigoriev I.V."/>
            <person name="Hibbett D.S."/>
            <person name="Martin F."/>
        </authorList>
    </citation>
    <scope>NUCLEOTIDE SEQUENCE [LARGE SCALE GENOMIC DNA]</scope>
    <source>
        <strain evidence="1 2">Koide BX008</strain>
    </source>
</reference>
<dbReference type="AlphaFoldDB" id="A0A0C2WV45"/>
<evidence type="ECO:0000313" key="1">
    <source>
        <dbReference type="EMBL" id="KIL60666.1"/>
    </source>
</evidence>
<sequence>MDSLVMKSSDRVLIPIGSSGSYPASTTFLPTPRPAFLSSGEPLSCHEATTCSSSSKEGITTQIQFNFSDGPEPAAPIRECISASLQSDILFNISYSEQRRAYDHVLVAWAFPRRDVNPSCHLLNRTWLILSDKNVEHLLHQLH</sequence>
<dbReference type="InParanoid" id="A0A0C2WV45"/>
<dbReference type="Proteomes" id="UP000054549">
    <property type="component" value="Unassembled WGS sequence"/>
</dbReference>
<gene>
    <name evidence="1" type="ORF">M378DRAFT_912890</name>
</gene>
<keyword evidence="2" id="KW-1185">Reference proteome</keyword>
<evidence type="ECO:0000313" key="2">
    <source>
        <dbReference type="Proteomes" id="UP000054549"/>
    </source>
</evidence>
<proteinExistence type="predicted"/>
<dbReference type="HOGENOM" id="CLU_1805699_0_0_1"/>
<accession>A0A0C2WV45</accession>
<organism evidence="1 2">
    <name type="scientific">Amanita muscaria (strain Koide BX008)</name>
    <dbReference type="NCBI Taxonomy" id="946122"/>
    <lineage>
        <taxon>Eukaryota</taxon>
        <taxon>Fungi</taxon>
        <taxon>Dikarya</taxon>
        <taxon>Basidiomycota</taxon>
        <taxon>Agaricomycotina</taxon>
        <taxon>Agaricomycetes</taxon>
        <taxon>Agaricomycetidae</taxon>
        <taxon>Agaricales</taxon>
        <taxon>Pluteineae</taxon>
        <taxon>Amanitaceae</taxon>
        <taxon>Amanita</taxon>
    </lineage>
</organism>
<dbReference type="EMBL" id="KN818295">
    <property type="protein sequence ID" value="KIL60666.1"/>
    <property type="molecule type" value="Genomic_DNA"/>
</dbReference>
<protein>
    <submittedName>
        <fullName evidence="1">Uncharacterized protein</fullName>
    </submittedName>
</protein>